<dbReference type="RefSeq" id="WP_006258263.1">
    <property type="nucleotide sequence ID" value="NZ_CP013690.1"/>
</dbReference>
<evidence type="ECO:0000313" key="2">
    <source>
        <dbReference type="Proteomes" id="UP000069030"/>
    </source>
</evidence>
<proteinExistence type="predicted"/>
<dbReference type="AlphaFoldDB" id="A0AAI8C836"/>
<dbReference type="Proteomes" id="UP000069030">
    <property type="component" value="Chromosome"/>
</dbReference>
<dbReference type="KEGG" id="mod:AS202_17685"/>
<accession>A0AAI8C836</accession>
<name>A0AAI8C836_9FLAO</name>
<evidence type="ECO:0000313" key="1">
    <source>
        <dbReference type="EMBL" id="ALU27867.1"/>
    </source>
</evidence>
<protein>
    <submittedName>
        <fullName evidence="1">Uncharacterized protein</fullName>
    </submittedName>
</protein>
<sequence length="224" mass="26469">MSWSAEQVYTIANTTVIERLQQIEELRQGLFNIDTLEKGIRSEWTREIFFENEHHERKHIKHSLPQDGLFVINPSMSRTAYDDQANAFYASYAEYKKNKWQFLEHIEIVPMVLSLNLTLEQCKLLAFLQQLNEETKQPFMYYKCEMWGGDIDEEIAVVFDGEMKVYYFDELAGEYKQMIGAEIKELEDTTALQKGLEAIGLVLPTHFFALHETSFDWYPYQVRH</sequence>
<gene>
    <name evidence="1" type="ORF">AS202_17685</name>
</gene>
<reference evidence="1 2" key="1">
    <citation type="journal article" date="2016" name="J. Zhejiang Univ. Sci. B">
        <title>Antibiotic resistance mechanisms of Myroides sp.</title>
        <authorList>
            <person name="Hu S."/>
            <person name="Yuan S."/>
            <person name="Qu H."/>
            <person name="Jiang T."/>
            <person name="Zhou Y."/>
            <person name="Wang M."/>
            <person name="Ming D."/>
        </authorList>
    </citation>
    <scope>NUCLEOTIDE SEQUENCE [LARGE SCALE GENOMIC DNA]</scope>
    <source>
        <strain evidence="1 2">PR63039</strain>
    </source>
</reference>
<organism evidence="1 2">
    <name type="scientific">Myroides odoratimimus</name>
    <dbReference type="NCBI Taxonomy" id="76832"/>
    <lineage>
        <taxon>Bacteria</taxon>
        <taxon>Pseudomonadati</taxon>
        <taxon>Bacteroidota</taxon>
        <taxon>Flavobacteriia</taxon>
        <taxon>Flavobacteriales</taxon>
        <taxon>Flavobacteriaceae</taxon>
        <taxon>Myroides</taxon>
    </lineage>
</organism>
<dbReference type="EMBL" id="CP013690">
    <property type="protein sequence ID" value="ALU27867.1"/>
    <property type="molecule type" value="Genomic_DNA"/>
</dbReference>